<feature type="domain" description="Matrin-type" evidence="10">
    <location>
        <begin position="1066"/>
        <end position="1097"/>
    </location>
</feature>
<evidence type="ECO:0000256" key="6">
    <source>
        <dbReference type="ARBA" id="ARBA00022833"/>
    </source>
</evidence>
<dbReference type="PANTHER" id="PTHR10073:SF52">
    <property type="entry name" value="MISMATCH REPAIR ENDONUCLEASE PMS2"/>
    <property type="match status" value="1"/>
</dbReference>
<reference evidence="11" key="1">
    <citation type="journal article" date="2020" name="Fungal Divers.">
        <title>Resolving the Mortierellaceae phylogeny through synthesis of multi-gene phylogenetics and phylogenomics.</title>
        <authorList>
            <person name="Vandepol N."/>
            <person name="Liber J."/>
            <person name="Desiro A."/>
            <person name="Na H."/>
            <person name="Kennedy M."/>
            <person name="Barry K."/>
            <person name="Grigoriev I.V."/>
            <person name="Miller A.N."/>
            <person name="O'Donnell K."/>
            <person name="Stajich J.E."/>
            <person name="Bonito G."/>
        </authorList>
    </citation>
    <scope>NUCLEOTIDE SEQUENCE</scope>
    <source>
        <strain evidence="11">NRRL 28262</strain>
    </source>
</reference>
<dbReference type="InterPro" id="IPR000690">
    <property type="entry name" value="Matrin/U1-C_Znf_C2H2"/>
</dbReference>
<dbReference type="InterPro" id="IPR036890">
    <property type="entry name" value="HATPase_C_sf"/>
</dbReference>
<dbReference type="Gene3D" id="3.30.1540.20">
    <property type="entry name" value="MutL, C-terminal domain, dimerisation subdomain"/>
    <property type="match status" value="2"/>
</dbReference>
<dbReference type="InterPro" id="IPR014721">
    <property type="entry name" value="Ribsml_uS5_D2-typ_fold_subgr"/>
</dbReference>
<dbReference type="Proteomes" id="UP001194580">
    <property type="component" value="Unassembled WGS sequence"/>
</dbReference>
<dbReference type="Pfam" id="PF06220">
    <property type="entry name" value="zf-U1"/>
    <property type="match status" value="1"/>
</dbReference>
<keyword evidence="6" id="KW-0862">Zinc</keyword>
<dbReference type="FunFam" id="3.30.1370.100:FF:000001">
    <property type="entry name" value="Mismatch repair endonuclease pms1, putative"/>
    <property type="match status" value="1"/>
</dbReference>
<dbReference type="GO" id="GO:0032389">
    <property type="term" value="C:MutLalpha complex"/>
    <property type="evidence" value="ECO:0007669"/>
    <property type="project" value="TreeGrafter"/>
</dbReference>
<keyword evidence="11" id="KW-0378">Hydrolase</keyword>
<feature type="region of interest" description="Disordered" evidence="9">
    <location>
        <begin position="1084"/>
        <end position="1116"/>
    </location>
</feature>
<dbReference type="Pfam" id="PF08676">
    <property type="entry name" value="MutL_C"/>
    <property type="match status" value="1"/>
</dbReference>
<name>A0AAD4D9J1_9FUNG</name>
<evidence type="ECO:0000313" key="11">
    <source>
        <dbReference type="EMBL" id="KAG0271166.1"/>
    </source>
</evidence>
<evidence type="ECO:0000256" key="4">
    <source>
        <dbReference type="ARBA" id="ARBA00022763"/>
    </source>
</evidence>
<dbReference type="InterPro" id="IPR020568">
    <property type="entry name" value="Ribosomal_Su5_D2-typ_SF"/>
</dbReference>
<dbReference type="GO" id="GO:0016887">
    <property type="term" value="F:ATP hydrolysis activity"/>
    <property type="evidence" value="ECO:0007669"/>
    <property type="project" value="InterPro"/>
</dbReference>
<evidence type="ECO:0000313" key="12">
    <source>
        <dbReference type="Proteomes" id="UP001194580"/>
    </source>
</evidence>
<dbReference type="PROSITE" id="PS50171">
    <property type="entry name" value="ZF_MATRIN"/>
    <property type="match status" value="1"/>
</dbReference>
<dbReference type="Pfam" id="PF01119">
    <property type="entry name" value="DNA_mis_repair"/>
    <property type="match status" value="1"/>
</dbReference>
<dbReference type="CDD" id="cd16926">
    <property type="entry name" value="HATPase_MutL-MLH-PMS-like"/>
    <property type="match status" value="1"/>
</dbReference>
<evidence type="ECO:0000256" key="3">
    <source>
        <dbReference type="ARBA" id="ARBA00022723"/>
    </source>
</evidence>
<dbReference type="SMART" id="SM01340">
    <property type="entry name" value="DNA_mis_repair"/>
    <property type="match status" value="1"/>
</dbReference>
<dbReference type="SMART" id="SM00451">
    <property type="entry name" value="ZnF_U1"/>
    <property type="match status" value="1"/>
</dbReference>
<evidence type="ECO:0000256" key="2">
    <source>
        <dbReference type="ARBA" id="ARBA00006082"/>
    </source>
</evidence>
<gene>
    <name evidence="11" type="primary">PMS2</name>
    <name evidence="11" type="ORF">BGZ95_001069</name>
</gene>
<dbReference type="SUPFAM" id="SSF118116">
    <property type="entry name" value="DNA mismatch repair protein MutL"/>
    <property type="match status" value="1"/>
</dbReference>
<dbReference type="Gene3D" id="3.30.160.60">
    <property type="entry name" value="Classic Zinc Finger"/>
    <property type="match status" value="1"/>
</dbReference>
<dbReference type="Gene3D" id="3.30.565.10">
    <property type="entry name" value="Histidine kinase-like ATPase, C-terminal domain"/>
    <property type="match status" value="1"/>
</dbReference>
<keyword evidence="4" id="KW-0227">DNA damage</keyword>
<dbReference type="Pfam" id="PF13589">
    <property type="entry name" value="HATPase_c_3"/>
    <property type="match status" value="1"/>
</dbReference>
<feature type="compositionally biased region" description="Polar residues" evidence="9">
    <location>
        <begin position="453"/>
        <end position="484"/>
    </location>
</feature>
<feature type="region of interest" description="Disordered" evidence="9">
    <location>
        <begin position="243"/>
        <end position="270"/>
    </location>
</feature>
<keyword evidence="5" id="KW-0863">Zinc-finger</keyword>
<dbReference type="SUPFAM" id="SSF54211">
    <property type="entry name" value="Ribosomal protein S5 domain 2-like"/>
    <property type="match status" value="1"/>
</dbReference>
<dbReference type="NCBIfam" id="TIGR00585">
    <property type="entry name" value="mutl"/>
    <property type="match status" value="1"/>
</dbReference>
<dbReference type="InterPro" id="IPR013507">
    <property type="entry name" value="DNA_mismatch_S5_2-like"/>
</dbReference>
<feature type="compositionally biased region" description="Acidic residues" evidence="9">
    <location>
        <begin position="406"/>
        <end position="417"/>
    </location>
</feature>
<evidence type="ECO:0000256" key="1">
    <source>
        <dbReference type="ARBA" id="ARBA00004123"/>
    </source>
</evidence>
<protein>
    <recommendedName>
        <fullName evidence="8">DNA mismatch repair protein PMS1</fullName>
    </recommendedName>
</protein>
<feature type="region of interest" description="Disordered" evidence="9">
    <location>
        <begin position="894"/>
        <end position="913"/>
    </location>
</feature>
<feature type="region of interest" description="Disordered" evidence="9">
    <location>
        <begin position="453"/>
        <end position="567"/>
    </location>
</feature>
<dbReference type="GO" id="GO:0008270">
    <property type="term" value="F:zinc ion binding"/>
    <property type="evidence" value="ECO:0007669"/>
    <property type="project" value="UniProtKB-KW"/>
</dbReference>
<dbReference type="InterPro" id="IPR037198">
    <property type="entry name" value="MutL_C_sf"/>
</dbReference>
<feature type="region of interest" description="Disordered" evidence="9">
    <location>
        <begin position="986"/>
        <end position="1009"/>
    </location>
</feature>
<accession>A0AAD4D9J1</accession>
<dbReference type="PROSITE" id="PS00058">
    <property type="entry name" value="DNA_MISMATCH_REPAIR_1"/>
    <property type="match status" value="1"/>
</dbReference>
<dbReference type="GO" id="GO:0004519">
    <property type="term" value="F:endonuclease activity"/>
    <property type="evidence" value="ECO:0007669"/>
    <property type="project" value="UniProtKB-KW"/>
</dbReference>
<dbReference type="GO" id="GO:0030983">
    <property type="term" value="F:mismatched DNA binding"/>
    <property type="evidence" value="ECO:0007669"/>
    <property type="project" value="InterPro"/>
</dbReference>
<dbReference type="InterPro" id="IPR003604">
    <property type="entry name" value="Matrin/U1-like-C_Znf_C2H2"/>
</dbReference>
<dbReference type="Gene3D" id="3.30.230.10">
    <property type="match status" value="1"/>
</dbReference>
<dbReference type="GO" id="GO:0005524">
    <property type="term" value="F:ATP binding"/>
    <property type="evidence" value="ECO:0007669"/>
    <property type="project" value="InterPro"/>
</dbReference>
<comment type="similarity">
    <text evidence="2">Belongs to the DNA mismatch repair MutL/HexB family.</text>
</comment>
<sequence>MAAGNAIRPIDRESVHRICSGQVVLDMATAVKELLENSLDAGATSIVVKFKQSGLDYITVTDNGCGITDVNLDTLALKHYTSKLSSFNDLAKVRSFGFRGEALSSLCALAHVTVTTSTGTSPTGLLVEYNSDGLIQSKTPAPMTKGTIVKISNLFEGMPVRRSEFVKNIKREYNKCIGLVQAYALIATNVRISCVSQVDKKPAMTYIATSGNASVRQNIINVFGPKAMIDLVDFELRLVEAKPRSSSNKERDNNGGEQERSDSEDQDDNSEDQDIILTGHISSPSFGKGRSSTDRQYLFINGRPCVLPKIARVINEVYHSFNTNQSPFLIANLILPTAAYDVNVSPDKRTIFLHNERRLVEELRNKLTELFEPSRSTFAVSEARQLIKKPDLATRLRSTSAFSLQDDGETIDEDEGMEERREDGEEEYLGVVRDLSKTHSTYRPTTAPVESITLSSFSKTSPVSRSSPDSATTMATRLQQTTLTDRMRFNESAENRKRKASEDASESEGDDQSLFDNRTTRKVDQVLTDRKDTDGKGVIGNLDEELSLRRHPSLGTPEEPPGGSLEVLETYDPLDDILEKEKDDISDSEDEQVQLTCRPQSNKLQRVVVLDSEVREDGDREWIEVGFDMDDHRRRRALRMKILRETRRLEQEGATLRKEKAKSRLLESMSAVAETMIAPASEDLTECNVEGDKDLEETQQALRRSRRLRSQKLSDASFANMDDAKAQQSLSRVISKGDFRRMKILGQFNKAFIVARLDNYANGEQDDANRQGNNASKHHCQYRTLVSSDIFVIDQHASDEKYNFETLQAKTVFSTQRLFQPKKLHLTAQEEITVVDHIKMLNMNGFYLDYNPEAQVSHRLQLVTLPVSEKVVFDLQDFEELVFLLSQQTASSYGSLEDGDGKPGHQHRHKLHSPEDKMVRCSKVRALFASRACRRSVMIGHVLNHAQMKRIVRHMGEIDQPWNCPHGRPTMRHLLDLAELDMQERRARRRQHFDGSRVDDDDDDGQDESRIANIDRAGSFDPIAVKRPTRHQGSLFKQFLAAKCIHSKSTCATTPRSEYWKSNAKFFCRFCKIYITDNKSTRNIHDQGSKHKENVERFLRDQNQRGRDREAESARMDKQMDAIEKAAMKQYQLDVEAGLVQPSVAQKGAADTTTAKIPAKDVEATPTETGLLKVSVSPASVSSKEKEDLEEGKEDTGSSSSELIATTPPVKAKDETIGQPGEWQTVEAPVPNTLQQQGRKDMAGGVTVEDDDEDVAGNPEDLRRFKIVEKTYPVDDDDVAGEDGASGGSAVFKKRKGGVGKPRNIRRKL</sequence>
<dbReference type="InterPro" id="IPR036236">
    <property type="entry name" value="Znf_C2H2_sf"/>
</dbReference>
<dbReference type="CDD" id="cd03484">
    <property type="entry name" value="MutL_Trans_hPMS_2_like"/>
    <property type="match status" value="1"/>
</dbReference>
<organism evidence="11 12">
    <name type="scientific">Linnemannia exigua</name>
    <dbReference type="NCBI Taxonomy" id="604196"/>
    <lineage>
        <taxon>Eukaryota</taxon>
        <taxon>Fungi</taxon>
        <taxon>Fungi incertae sedis</taxon>
        <taxon>Mucoromycota</taxon>
        <taxon>Mortierellomycotina</taxon>
        <taxon>Mortierellomycetes</taxon>
        <taxon>Mortierellales</taxon>
        <taxon>Mortierellaceae</taxon>
        <taxon>Linnemannia</taxon>
    </lineage>
</organism>
<dbReference type="InterPro" id="IPR013085">
    <property type="entry name" value="U1-CZ_Znf_C2H2"/>
</dbReference>
<proteinExistence type="inferred from homology"/>
<evidence type="ECO:0000259" key="10">
    <source>
        <dbReference type="PROSITE" id="PS50171"/>
    </source>
</evidence>
<feature type="region of interest" description="Disordered" evidence="9">
    <location>
        <begin position="403"/>
        <end position="428"/>
    </location>
</feature>
<dbReference type="SMART" id="SM00853">
    <property type="entry name" value="MutL_C"/>
    <property type="match status" value="1"/>
</dbReference>
<keyword evidence="11" id="KW-0540">Nuclease</keyword>
<keyword evidence="11" id="KW-0255">Endonuclease</keyword>
<dbReference type="InterPro" id="IPR014762">
    <property type="entry name" value="DNA_mismatch_repair_CS"/>
</dbReference>
<dbReference type="PANTHER" id="PTHR10073">
    <property type="entry name" value="DNA MISMATCH REPAIR PROTEIN MLH, PMS, MUTL"/>
    <property type="match status" value="1"/>
</dbReference>
<dbReference type="InterPro" id="IPR038973">
    <property type="entry name" value="MutL/Mlh/Pms-like"/>
</dbReference>
<feature type="compositionally biased region" description="Basic residues" evidence="9">
    <location>
        <begin position="1292"/>
        <end position="1309"/>
    </location>
</feature>
<dbReference type="SUPFAM" id="SSF55874">
    <property type="entry name" value="ATPase domain of HSP90 chaperone/DNA topoisomerase II/histidine kinase"/>
    <property type="match status" value="1"/>
</dbReference>
<keyword evidence="7" id="KW-0539">Nucleus</keyword>
<feature type="region of interest" description="Disordered" evidence="9">
    <location>
        <begin position="1275"/>
        <end position="1309"/>
    </location>
</feature>
<dbReference type="InterPro" id="IPR042120">
    <property type="entry name" value="MutL_C_dimsub"/>
</dbReference>
<keyword evidence="12" id="KW-1185">Reference proteome</keyword>
<dbReference type="EMBL" id="JAAAIL010001209">
    <property type="protein sequence ID" value="KAG0271166.1"/>
    <property type="molecule type" value="Genomic_DNA"/>
</dbReference>
<dbReference type="SUPFAM" id="SSF57667">
    <property type="entry name" value="beta-beta-alpha zinc fingers"/>
    <property type="match status" value="1"/>
</dbReference>
<dbReference type="InterPro" id="IPR014790">
    <property type="entry name" value="MutL_C"/>
</dbReference>
<dbReference type="GO" id="GO:0000710">
    <property type="term" value="P:meiotic mismatch repair"/>
    <property type="evidence" value="ECO:0007669"/>
    <property type="project" value="UniProtKB-ARBA"/>
</dbReference>
<evidence type="ECO:0000256" key="7">
    <source>
        <dbReference type="ARBA" id="ARBA00023242"/>
    </source>
</evidence>
<feature type="compositionally biased region" description="Basic and acidic residues" evidence="9">
    <location>
        <begin position="485"/>
        <end position="495"/>
    </location>
</feature>
<comment type="caution">
    <text evidence="11">The sequence shown here is derived from an EMBL/GenBank/DDBJ whole genome shotgun (WGS) entry which is preliminary data.</text>
</comment>
<evidence type="ECO:0000256" key="9">
    <source>
        <dbReference type="SAM" id="MobiDB-lite"/>
    </source>
</evidence>
<dbReference type="GO" id="GO:0140664">
    <property type="term" value="F:ATP-dependent DNA damage sensor activity"/>
    <property type="evidence" value="ECO:0007669"/>
    <property type="project" value="InterPro"/>
</dbReference>
<dbReference type="InterPro" id="IPR002099">
    <property type="entry name" value="MutL/Mlh/PMS"/>
</dbReference>
<keyword evidence="3" id="KW-0479">Metal-binding</keyword>
<feature type="compositionally biased region" description="Basic and acidic residues" evidence="9">
    <location>
        <begin position="243"/>
        <end position="263"/>
    </location>
</feature>
<feature type="compositionally biased region" description="Basic and acidic residues" evidence="9">
    <location>
        <begin position="518"/>
        <end position="535"/>
    </location>
</feature>
<feature type="region of interest" description="Disordered" evidence="9">
    <location>
        <begin position="1168"/>
        <end position="1257"/>
    </location>
</feature>
<evidence type="ECO:0000256" key="8">
    <source>
        <dbReference type="ARBA" id="ARBA00070941"/>
    </source>
</evidence>
<dbReference type="FunFam" id="3.30.565.10:FF:000014">
    <property type="entry name" value="Mismatch repair endonuclease pms1, putative"/>
    <property type="match status" value="1"/>
</dbReference>
<comment type="subcellular location">
    <subcellularLocation>
        <location evidence="1">Nucleus</location>
    </subcellularLocation>
</comment>
<evidence type="ECO:0000256" key="5">
    <source>
        <dbReference type="ARBA" id="ARBA00022771"/>
    </source>
</evidence>
<feature type="compositionally biased region" description="Acidic residues" evidence="9">
    <location>
        <begin position="503"/>
        <end position="513"/>
    </location>
</feature>